<evidence type="ECO:0000256" key="6">
    <source>
        <dbReference type="ARBA" id="ARBA00023054"/>
    </source>
</evidence>
<comment type="similarity">
    <text evidence="2">Belongs to the DivIVA family.</text>
</comment>
<evidence type="ECO:0000256" key="3">
    <source>
        <dbReference type="ARBA" id="ARBA00018787"/>
    </source>
</evidence>
<keyword evidence="11" id="KW-1185">Reference proteome</keyword>
<keyword evidence="6 9" id="KW-0175">Coiled coil</keyword>
<name>A0ABQ3PJR4_9ACTN</name>
<dbReference type="PANTHER" id="PTHR35794">
    <property type="entry name" value="CELL DIVISION PROTEIN DIVIVA"/>
    <property type="match status" value="1"/>
</dbReference>
<evidence type="ECO:0000313" key="10">
    <source>
        <dbReference type="EMBL" id="GHI25271.1"/>
    </source>
</evidence>
<evidence type="ECO:0000256" key="7">
    <source>
        <dbReference type="ARBA" id="ARBA00023306"/>
    </source>
</evidence>
<evidence type="ECO:0000256" key="8">
    <source>
        <dbReference type="ARBA" id="ARBA00031737"/>
    </source>
</evidence>
<feature type="coiled-coil region" evidence="9">
    <location>
        <begin position="37"/>
        <end position="149"/>
    </location>
</feature>
<dbReference type="NCBIfam" id="TIGR03544">
    <property type="entry name" value="DivI1A_domain"/>
    <property type="match status" value="1"/>
</dbReference>
<protein>
    <recommendedName>
        <fullName evidence="3">Cell wall synthesis protein Wag31</fullName>
    </recommendedName>
    <alternativeName>
        <fullName evidence="8">Antigen 84</fullName>
    </alternativeName>
</protein>
<proteinExistence type="inferred from homology"/>
<keyword evidence="4" id="KW-0963">Cytoplasm</keyword>
<dbReference type="Gene3D" id="6.10.250.660">
    <property type="match status" value="1"/>
</dbReference>
<gene>
    <name evidence="10" type="ORF">Shyd_66420</name>
</gene>
<comment type="subcellular location">
    <subcellularLocation>
        <location evidence="1">Cytoplasm</location>
    </subcellularLocation>
</comment>
<sequence>MLTPADIDKKQFGTTRLREGYDQDEVDDFLDRVLADYQSALARIAELEAGVVRLRADLATAQRAADSVTTAVIPVPPAAGAERILVAAQRTADQVEAEANVEAGKIRAAARADADSVRQAAEADRQTILNRLETERAELAEKIEMLRARRANYKSWLRAALSKIEEEEGSDA</sequence>
<dbReference type="InterPro" id="IPR019933">
    <property type="entry name" value="DivIVA_domain"/>
</dbReference>
<evidence type="ECO:0000256" key="5">
    <source>
        <dbReference type="ARBA" id="ARBA00022618"/>
    </source>
</evidence>
<dbReference type="EMBL" id="BNDW01000068">
    <property type="protein sequence ID" value="GHI25271.1"/>
    <property type="molecule type" value="Genomic_DNA"/>
</dbReference>
<evidence type="ECO:0000256" key="9">
    <source>
        <dbReference type="SAM" id="Coils"/>
    </source>
</evidence>
<organism evidence="10 11">
    <name type="scientific">Streptomyces hydrogenans</name>
    <dbReference type="NCBI Taxonomy" id="1873719"/>
    <lineage>
        <taxon>Bacteria</taxon>
        <taxon>Bacillati</taxon>
        <taxon>Actinomycetota</taxon>
        <taxon>Actinomycetes</taxon>
        <taxon>Kitasatosporales</taxon>
        <taxon>Streptomycetaceae</taxon>
        <taxon>Streptomyces</taxon>
    </lineage>
</organism>
<reference evidence="10" key="1">
    <citation type="submission" date="2024-05" db="EMBL/GenBank/DDBJ databases">
        <title>Whole genome shotgun sequence of Streptomyces hydrogenans NBRC 13475.</title>
        <authorList>
            <person name="Komaki H."/>
            <person name="Tamura T."/>
        </authorList>
    </citation>
    <scope>NUCLEOTIDE SEQUENCE</scope>
    <source>
        <strain evidence="10">NBRC 13475</strain>
    </source>
</reference>
<dbReference type="Proteomes" id="UP001052739">
    <property type="component" value="Unassembled WGS sequence"/>
</dbReference>
<dbReference type="RefSeq" id="WP_190222711.1">
    <property type="nucleotide sequence ID" value="NZ_BNBS01000020.1"/>
</dbReference>
<keyword evidence="5" id="KW-0132">Cell division</keyword>
<accession>A0ABQ3PJR4</accession>
<dbReference type="Pfam" id="PF05103">
    <property type="entry name" value="DivIVA"/>
    <property type="match status" value="1"/>
</dbReference>
<dbReference type="InterPro" id="IPR007793">
    <property type="entry name" value="DivIVA_fam"/>
</dbReference>
<dbReference type="PANTHER" id="PTHR35794:SF2">
    <property type="entry name" value="CELL DIVISION PROTEIN DIVIVA"/>
    <property type="match status" value="1"/>
</dbReference>
<evidence type="ECO:0000313" key="11">
    <source>
        <dbReference type="Proteomes" id="UP001052739"/>
    </source>
</evidence>
<evidence type="ECO:0000256" key="1">
    <source>
        <dbReference type="ARBA" id="ARBA00004496"/>
    </source>
</evidence>
<comment type="caution">
    <text evidence="10">The sequence shown here is derived from an EMBL/GenBank/DDBJ whole genome shotgun (WGS) entry which is preliminary data.</text>
</comment>
<evidence type="ECO:0000256" key="4">
    <source>
        <dbReference type="ARBA" id="ARBA00022490"/>
    </source>
</evidence>
<evidence type="ECO:0000256" key="2">
    <source>
        <dbReference type="ARBA" id="ARBA00009008"/>
    </source>
</evidence>
<keyword evidence="7" id="KW-0131">Cell cycle</keyword>